<accession>A0A851HTD8</accession>
<dbReference type="EMBL" id="JABEVQ010000006">
    <property type="protein sequence ID" value="NWN92283.1"/>
    <property type="molecule type" value="Genomic_DNA"/>
</dbReference>
<evidence type="ECO:0000313" key="3">
    <source>
        <dbReference type="Proteomes" id="UP000536442"/>
    </source>
</evidence>
<evidence type="ECO:0000313" key="2">
    <source>
        <dbReference type="EMBL" id="NWN92283.1"/>
    </source>
</evidence>
<keyword evidence="3" id="KW-1185">Reference proteome</keyword>
<feature type="coiled-coil region" evidence="1">
    <location>
        <begin position="74"/>
        <end position="108"/>
    </location>
</feature>
<evidence type="ECO:0000256" key="1">
    <source>
        <dbReference type="SAM" id="Coils"/>
    </source>
</evidence>
<dbReference type="Proteomes" id="UP000536442">
    <property type="component" value="Unassembled WGS sequence"/>
</dbReference>
<reference evidence="2 3" key="1">
    <citation type="submission" date="2020-03" db="EMBL/GenBank/DDBJ databases">
        <title>Metagenomic, metatranscriptomic, and metabolomic analyses revealed the key microbes and metabolic features during the fermentation of ganjang, Korean traditional soy sauce.</title>
        <authorList>
            <person name="Chun B.H."/>
            <person name="Jeon C.O."/>
        </authorList>
    </citation>
    <scope>NUCLEOTIDE SEQUENCE [LARGE SCALE GENOMIC DNA]</scope>
    <source>
        <strain evidence="2 3">KG14</strain>
    </source>
</reference>
<gene>
    <name evidence="2" type="ORF">HLV39_12355</name>
</gene>
<comment type="caution">
    <text evidence="2">The sequence shown here is derived from an EMBL/GenBank/DDBJ whole genome shotgun (WGS) entry which is preliminary data.</text>
</comment>
<keyword evidence="1" id="KW-0175">Coiled coil</keyword>
<name>A0A851HTD8_9GAMM</name>
<proteinExistence type="predicted"/>
<protein>
    <submittedName>
        <fullName evidence="2">DUF2570 family protein</fullName>
    </submittedName>
</protein>
<dbReference type="AlphaFoldDB" id="A0A851HTD8"/>
<sequence length="124" mass="13494">MILGRIKMIALAVAGSALIALGGLVWWLHESNQALVAEKQRLKQSNAALADSAENQKAMADTLQADIKSRDEAAARAIEQRNQSNRKLEQARQDLREALKDNECAGTAHPAAVGDWLRKHSDGL</sequence>
<organism evidence="2 3">
    <name type="scientific">Marinobacter adhaerens</name>
    <dbReference type="NCBI Taxonomy" id="1033846"/>
    <lineage>
        <taxon>Bacteria</taxon>
        <taxon>Pseudomonadati</taxon>
        <taxon>Pseudomonadota</taxon>
        <taxon>Gammaproteobacteria</taxon>
        <taxon>Pseudomonadales</taxon>
        <taxon>Marinobacteraceae</taxon>
        <taxon>Marinobacter</taxon>
    </lineage>
</organism>